<evidence type="ECO:0000256" key="5">
    <source>
        <dbReference type="ARBA" id="ARBA00023163"/>
    </source>
</evidence>
<dbReference type="PROSITE" id="PS50016">
    <property type="entry name" value="ZF_PHD_2"/>
    <property type="match status" value="1"/>
</dbReference>
<dbReference type="Proteomes" id="UP001476798">
    <property type="component" value="Unassembled WGS sequence"/>
</dbReference>
<dbReference type="PROSITE" id="PS01359">
    <property type="entry name" value="ZF_PHD_1"/>
    <property type="match status" value="1"/>
</dbReference>
<sequence length="343" mass="37855">MAVPKQGKGKKDKKKKFSEKKEALNPVKAPSSESGSKPPPAPLKEDPAQKNSETPPLKLMEEKSKQQPQSKQSSPAIALSPAPAEQAQTPSTVTSQPQSPPLTPDTKQLPVTSGTSSKKGHKPHHPELPLTVHTVSATATTMATCESGAFKERCFTQDCFKRIQEKIPTAPNTTAELSYNSTPSTRDQVKSRAPCDGVHRIRVDFKRDHDVEKVWEAGGLSLLTSVPITPRVLCFLCASSGNVEFVFCQVCCEPFHLFCLGESERPLQEQFENWCCRRCRFCQACGRQHQKAKVSLLVQSKAGDKSSSVQRQSGESPERKDVRLSCQHTSFNQLPGFLPCFYY</sequence>
<comment type="caution">
    <text evidence="9">The sequence shown here is derived from an EMBL/GenBank/DDBJ whole genome shotgun (WGS) entry which is preliminary data.</text>
</comment>
<evidence type="ECO:0000256" key="2">
    <source>
        <dbReference type="ARBA" id="ARBA00022771"/>
    </source>
</evidence>
<feature type="compositionally biased region" description="Low complexity" evidence="7">
    <location>
        <begin position="66"/>
        <end position="97"/>
    </location>
</feature>
<dbReference type="SUPFAM" id="SSF57903">
    <property type="entry name" value="FYVE/PHD zinc finger"/>
    <property type="match status" value="1"/>
</dbReference>
<dbReference type="PANTHER" id="PTHR45838:SF4">
    <property type="entry name" value="HISTONE-LYSINE N-METHYLTRANSFERASE TRITHORAX"/>
    <property type="match status" value="1"/>
</dbReference>
<evidence type="ECO:0000256" key="7">
    <source>
        <dbReference type="SAM" id="MobiDB-lite"/>
    </source>
</evidence>
<dbReference type="InterPro" id="IPR013083">
    <property type="entry name" value="Znf_RING/FYVE/PHD"/>
</dbReference>
<evidence type="ECO:0000256" key="6">
    <source>
        <dbReference type="PROSITE-ProRule" id="PRU00146"/>
    </source>
</evidence>
<organism evidence="9 10">
    <name type="scientific">Goodea atripinnis</name>
    <dbReference type="NCBI Taxonomy" id="208336"/>
    <lineage>
        <taxon>Eukaryota</taxon>
        <taxon>Metazoa</taxon>
        <taxon>Chordata</taxon>
        <taxon>Craniata</taxon>
        <taxon>Vertebrata</taxon>
        <taxon>Euteleostomi</taxon>
        <taxon>Actinopterygii</taxon>
        <taxon>Neopterygii</taxon>
        <taxon>Teleostei</taxon>
        <taxon>Neoteleostei</taxon>
        <taxon>Acanthomorphata</taxon>
        <taxon>Ovalentaria</taxon>
        <taxon>Atherinomorphae</taxon>
        <taxon>Cyprinodontiformes</taxon>
        <taxon>Goodeidae</taxon>
        <taxon>Goodea</taxon>
    </lineage>
</organism>
<keyword evidence="1" id="KW-0479">Metal-binding</keyword>
<keyword evidence="10" id="KW-1185">Reference proteome</keyword>
<dbReference type="PANTHER" id="PTHR45838">
    <property type="entry name" value="HISTONE-LYSINE-N-METHYLTRANSFERASE 2 KMT2 FAMILY MEMBER"/>
    <property type="match status" value="1"/>
</dbReference>
<accession>A0ABV0PM56</accession>
<dbReference type="Gene3D" id="3.30.40.10">
    <property type="entry name" value="Zinc/RING finger domain, C3HC4 (zinc finger)"/>
    <property type="match status" value="1"/>
</dbReference>
<dbReference type="Pfam" id="PF00628">
    <property type="entry name" value="PHD"/>
    <property type="match status" value="1"/>
</dbReference>
<protein>
    <recommendedName>
        <fullName evidence="8">PHD-type domain-containing protein</fullName>
    </recommendedName>
</protein>
<feature type="region of interest" description="Disordered" evidence="7">
    <location>
        <begin position="1"/>
        <end position="130"/>
    </location>
</feature>
<keyword evidence="2 6" id="KW-0863">Zinc-finger</keyword>
<evidence type="ECO:0000259" key="8">
    <source>
        <dbReference type="PROSITE" id="PS50016"/>
    </source>
</evidence>
<dbReference type="InterPro" id="IPR011011">
    <property type="entry name" value="Znf_FYVE_PHD"/>
</dbReference>
<keyword evidence="5" id="KW-0804">Transcription</keyword>
<dbReference type="InterPro" id="IPR019786">
    <property type="entry name" value="Zinc_finger_PHD-type_CS"/>
</dbReference>
<proteinExistence type="predicted"/>
<dbReference type="InterPro" id="IPR001965">
    <property type="entry name" value="Znf_PHD"/>
</dbReference>
<name>A0ABV0PM56_9TELE</name>
<keyword evidence="3" id="KW-0862">Zinc</keyword>
<feature type="domain" description="PHD-type" evidence="8">
    <location>
        <begin position="231"/>
        <end position="282"/>
    </location>
</feature>
<reference evidence="9 10" key="1">
    <citation type="submission" date="2021-06" db="EMBL/GenBank/DDBJ databases">
        <authorList>
            <person name="Palmer J.M."/>
        </authorList>
    </citation>
    <scope>NUCLEOTIDE SEQUENCE [LARGE SCALE GENOMIC DNA]</scope>
    <source>
        <strain evidence="9 10">GA_2019</strain>
        <tissue evidence="9">Muscle</tissue>
    </source>
</reference>
<dbReference type="InterPro" id="IPR019787">
    <property type="entry name" value="Znf_PHD-finger"/>
</dbReference>
<dbReference type="EMBL" id="JAHRIO010080342">
    <property type="protein sequence ID" value="MEQ2184387.1"/>
    <property type="molecule type" value="Genomic_DNA"/>
</dbReference>
<evidence type="ECO:0000256" key="4">
    <source>
        <dbReference type="ARBA" id="ARBA00023015"/>
    </source>
</evidence>
<evidence type="ECO:0000256" key="1">
    <source>
        <dbReference type="ARBA" id="ARBA00022723"/>
    </source>
</evidence>
<gene>
    <name evidence="9" type="ORF">GOODEAATRI_007465</name>
</gene>
<evidence type="ECO:0000313" key="10">
    <source>
        <dbReference type="Proteomes" id="UP001476798"/>
    </source>
</evidence>
<feature type="compositionally biased region" description="Basic residues" evidence="7">
    <location>
        <begin position="7"/>
        <end position="18"/>
    </location>
</feature>
<evidence type="ECO:0000256" key="3">
    <source>
        <dbReference type="ARBA" id="ARBA00022833"/>
    </source>
</evidence>
<evidence type="ECO:0000313" key="9">
    <source>
        <dbReference type="EMBL" id="MEQ2184387.1"/>
    </source>
</evidence>
<keyword evidence="4" id="KW-0805">Transcription regulation</keyword>
<dbReference type="SMART" id="SM00249">
    <property type="entry name" value="PHD"/>
    <property type="match status" value="1"/>
</dbReference>